<gene>
    <name evidence="1" type="ORF">LOK49_LG12G00416</name>
</gene>
<organism evidence="1 2">
    <name type="scientific">Camellia lanceoleosa</name>
    <dbReference type="NCBI Taxonomy" id="1840588"/>
    <lineage>
        <taxon>Eukaryota</taxon>
        <taxon>Viridiplantae</taxon>
        <taxon>Streptophyta</taxon>
        <taxon>Embryophyta</taxon>
        <taxon>Tracheophyta</taxon>
        <taxon>Spermatophyta</taxon>
        <taxon>Magnoliopsida</taxon>
        <taxon>eudicotyledons</taxon>
        <taxon>Gunneridae</taxon>
        <taxon>Pentapetalae</taxon>
        <taxon>asterids</taxon>
        <taxon>Ericales</taxon>
        <taxon>Theaceae</taxon>
        <taxon>Camellia</taxon>
    </lineage>
</organism>
<accession>A0ACC0FQ56</accession>
<comment type="caution">
    <text evidence="1">The sequence shown here is derived from an EMBL/GenBank/DDBJ whole genome shotgun (WGS) entry which is preliminary data.</text>
</comment>
<name>A0ACC0FQ56_9ERIC</name>
<evidence type="ECO:0000313" key="2">
    <source>
        <dbReference type="Proteomes" id="UP001060215"/>
    </source>
</evidence>
<proteinExistence type="predicted"/>
<evidence type="ECO:0000313" key="1">
    <source>
        <dbReference type="EMBL" id="KAI7990849.1"/>
    </source>
</evidence>
<keyword evidence="2" id="KW-1185">Reference proteome</keyword>
<reference evidence="1 2" key="1">
    <citation type="journal article" date="2022" name="Plant J.">
        <title>Chromosome-level genome of Camellia lanceoleosa provides a valuable resource for understanding genome evolution and self-incompatibility.</title>
        <authorList>
            <person name="Gong W."/>
            <person name="Xiao S."/>
            <person name="Wang L."/>
            <person name="Liao Z."/>
            <person name="Chang Y."/>
            <person name="Mo W."/>
            <person name="Hu G."/>
            <person name="Li W."/>
            <person name="Zhao G."/>
            <person name="Zhu H."/>
            <person name="Hu X."/>
            <person name="Ji K."/>
            <person name="Xiang X."/>
            <person name="Song Q."/>
            <person name="Yuan D."/>
            <person name="Jin S."/>
            <person name="Zhang L."/>
        </authorList>
    </citation>
    <scope>NUCLEOTIDE SEQUENCE [LARGE SCALE GENOMIC DNA]</scope>
    <source>
        <strain evidence="1">SQ_2022a</strain>
    </source>
</reference>
<sequence length="272" mass="30863">MNDMISENDHSLVESRSSFSISQIEEVKLGLYLNLMGMVIDRFLEALTYLCCNVMLGAMVLHCSDSHGGRLAESSNCCRCHLNLHELTTVDFDDCPWFQRSCECASVQRTRSRTSKSCKILNNGDCFDICNIWSSHYGDSRDQNDFPKLLTTKPLVLEKISKLGYFWQLFSSIASNQLLHGSQRCSRQLRCLYKHRCYYVVGLPIGALLGYVFKLAKGIRQDVGSGDNAGMCKDNSFFSNSISLFMKFYLIRYCKHDFLTGFFLSSGQLQVG</sequence>
<protein>
    <submittedName>
        <fullName evidence="1">Uncharacterized protein</fullName>
    </submittedName>
</protein>
<dbReference type="EMBL" id="CM045770">
    <property type="protein sequence ID" value="KAI7990849.1"/>
    <property type="molecule type" value="Genomic_DNA"/>
</dbReference>
<dbReference type="Proteomes" id="UP001060215">
    <property type="component" value="Chromosome 13"/>
</dbReference>